<comment type="caution">
    <text evidence="2">The sequence shown here is derived from an EMBL/GenBank/DDBJ whole genome shotgun (WGS) entry which is preliminary data.</text>
</comment>
<organism evidence="2 3">
    <name type="scientific">Cichlidogyrus casuarinus</name>
    <dbReference type="NCBI Taxonomy" id="1844966"/>
    <lineage>
        <taxon>Eukaryota</taxon>
        <taxon>Metazoa</taxon>
        <taxon>Spiralia</taxon>
        <taxon>Lophotrochozoa</taxon>
        <taxon>Platyhelminthes</taxon>
        <taxon>Monogenea</taxon>
        <taxon>Monopisthocotylea</taxon>
        <taxon>Dactylogyridea</taxon>
        <taxon>Ancyrocephalidae</taxon>
        <taxon>Cichlidogyrus</taxon>
    </lineage>
</organism>
<proteinExistence type="predicted"/>
<keyword evidence="3" id="KW-1185">Reference proteome</keyword>
<reference evidence="2 3" key="1">
    <citation type="submission" date="2024-11" db="EMBL/GenBank/DDBJ databases">
        <title>Adaptive evolution of stress response genes in parasites aligns with host niche diversity.</title>
        <authorList>
            <person name="Hahn C."/>
            <person name="Resl P."/>
        </authorList>
    </citation>
    <scope>NUCLEOTIDE SEQUENCE [LARGE SCALE GENOMIC DNA]</scope>
    <source>
        <strain evidence="2">EGGRZ-B1_66</strain>
        <tissue evidence="2">Body</tissue>
    </source>
</reference>
<dbReference type="EMBL" id="JBJKFK010004666">
    <property type="protein sequence ID" value="KAL3308809.1"/>
    <property type="molecule type" value="Genomic_DNA"/>
</dbReference>
<protein>
    <submittedName>
        <fullName evidence="2">Uncharacterized protein</fullName>
    </submittedName>
</protein>
<feature type="chain" id="PRO_5044834844" evidence="1">
    <location>
        <begin position="16"/>
        <end position="448"/>
    </location>
</feature>
<feature type="signal peptide" evidence="1">
    <location>
        <begin position="1"/>
        <end position="15"/>
    </location>
</feature>
<evidence type="ECO:0000313" key="2">
    <source>
        <dbReference type="EMBL" id="KAL3308809.1"/>
    </source>
</evidence>
<dbReference type="Proteomes" id="UP001626550">
    <property type="component" value="Unassembled WGS sequence"/>
</dbReference>
<accession>A0ABD2PN95</accession>
<dbReference type="AlphaFoldDB" id="A0ABD2PN95"/>
<evidence type="ECO:0000256" key="1">
    <source>
        <dbReference type="SAM" id="SignalP"/>
    </source>
</evidence>
<sequence length="448" mass="50302">MWLLLLILNLGITRGHPGIETFNLSTTVKDLVQGQESYPRIHIYFKLSPTFQTEYVRPVIHHGNLFHPVNITEYQVTDREFNLDVETTFNTSIVSNFIGQTVDFRINVELAFTNSSRIKAIRVYETLLFSLRSTDTDPLRCASRKKLNIPDCGIWTTNKAGPSAVTCGVTHLSFNNGFRGNAYKEHRYITVQFGNMTIVSRLILLGINVARRPDRIWVQRSLDGISFTDVELVSISWDGPSWGAADLSVSSAMRALGVRLSEYEPWASFCMEVWGCTASEVDADAFDPCDERLKNRNWEQRVILIISENLMFYCDQSKSSLGKPYLVPHCFRLTVNSQGVTQIDDMGPQVATLLAYDTTKNLVLATGTQPSMQLFSRDNGLIWAVLPGGYRQNKSATLINATAVPFGPAETFQANADECGLYSSSSWRICYHGIFRGAIKVVDWADQC</sequence>
<gene>
    <name evidence="2" type="ORF">Ciccas_012654</name>
</gene>
<evidence type="ECO:0000313" key="3">
    <source>
        <dbReference type="Proteomes" id="UP001626550"/>
    </source>
</evidence>
<name>A0ABD2PN95_9PLAT</name>
<keyword evidence="1" id="KW-0732">Signal</keyword>